<evidence type="ECO:0000313" key="2">
    <source>
        <dbReference type="EMBL" id="SMG50243.1"/>
    </source>
</evidence>
<dbReference type="Gene3D" id="2.70.70.10">
    <property type="entry name" value="Glucose Permease (Domain IIA)"/>
    <property type="match status" value="1"/>
</dbReference>
<dbReference type="InterPro" id="IPR016047">
    <property type="entry name" value="M23ase_b-sheet_dom"/>
</dbReference>
<protein>
    <submittedName>
        <fullName evidence="2">Peptidase family M23</fullName>
    </submittedName>
</protein>
<dbReference type="Pfam" id="PF01551">
    <property type="entry name" value="Peptidase_M23"/>
    <property type="match status" value="1"/>
</dbReference>
<dbReference type="GO" id="GO:0004222">
    <property type="term" value="F:metalloendopeptidase activity"/>
    <property type="evidence" value="ECO:0007669"/>
    <property type="project" value="TreeGrafter"/>
</dbReference>
<dbReference type="InterPro" id="IPR011055">
    <property type="entry name" value="Dup_hybrid_motif"/>
</dbReference>
<dbReference type="Proteomes" id="UP000193804">
    <property type="component" value="Unassembled WGS sequence"/>
</dbReference>
<dbReference type="AlphaFoldDB" id="A0A1X7LA16"/>
<keyword evidence="3" id="KW-1185">Reference proteome</keyword>
<dbReference type="EMBL" id="FXAW01000009">
    <property type="protein sequence ID" value="SMG50243.1"/>
    <property type="molecule type" value="Genomic_DNA"/>
</dbReference>
<dbReference type="PANTHER" id="PTHR21666">
    <property type="entry name" value="PEPTIDASE-RELATED"/>
    <property type="match status" value="1"/>
</dbReference>
<gene>
    <name evidence="2" type="ORF">SAMN05661096_03639</name>
</gene>
<evidence type="ECO:0000313" key="3">
    <source>
        <dbReference type="Proteomes" id="UP000193804"/>
    </source>
</evidence>
<dbReference type="PANTHER" id="PTHR21666:SF270">
    <property type="entry name" value="MUREIN HYDROLASE ACTIVATOR ENVC"/>
    <property type="match status" value="1"/>
</dbReference>
<reference evidence="3" key="1">
    <citation type="submission" date="2017-04" db="EMBL/GenBank/DDBJ databases">
        <authorList>
            <person name="Varghese N."/>
            <person name="Submissions S."/>
        </authorList>
    </citation>
    <scope>NUCLEOTIDE SEQUENCE [LARGE SCALE GENOMIC DNA]</scope>
    <source>
        <strain evidence="3">DSM 4125</strain>
    </source>
</reference>
<accession>A0A1X7LA16</accession>
<name>A0A1X7LA16_9BACT</name>
<dbReference type="OrthoDB" id="9809488at2"/>
<dbReference type="InterPro" id="IPR050570">
    <property type="entry name" value="Cell_wall_metabolism_enzyme"/>
</dbReference>
<sequence length="384" mass="43631">MALNDHNMKRLLFIFFSIVFSHSLLAQQKPVEIFYEKSEEGFVFFGRNIEQVPYMVQINFKNLQNLSSDSGDKTFIRTVQPNASKQKLLEIKKQSEEKGTSFDFNFLYTIGDPSLKVDSDFPYLLPYKHGKRVRVGQGNNGSGTHRGINAIDFNLEIGDSIYAARDGVVIEVKEDSDTSGNAPKYEPYGNFIKVYHEDGTLGSYVHLVKKGSLVKKGDRIRKGELIGISGNTGYSSGPHLHFMVAQNRDFQNFTLPIKFLNYENKLFIPLESKGYYAYHPGKPDFKVEDKFQESEFEGKIEPSSLNNKIEFDSKEYGDYILIYVDNGMKTEMSGVLKLQLKNLISTKKLPYKFSVPAKTRMYLLALSPDDNGASFGYQLSGEFK</sequence>
<dbReference type="SUPFAM" id="SSF51261">
    <property type="entry name" value="Duplicated hybrid motif"/>
    <property type="match status" value="1"/>
</dbReference>
<proteinExistence type="predicted"/>
<dbReference type="STRING" id="1028.SAMN05661096_03639"/>
<organism evidence="2 3">
    <name type="scientific">Marivirga sericea</name>
    <dbReference type="NCBI Taxonomy" id="1028"/>
    <lineage>
        <taxon>Bacteria</taxon>
        <taxon>Pseudomonadati</taxon>
        <taxon>Bacteroidota</taxon>
        <taxon>Cytophagia</taxon>
        <taxon>Cytophagales</taxon>
        <taxon>Marivirgaceae</taxon>
        <taxon>Marivirga</taxon>
    </lineage>
</organism>
<dbReference type="CDD" id="cd12797">
    <property type="entry name" value="M23_peptidase"/>
    <property type="match status" value="1"/>
</dbReference>
<feature type="domain" description="M23ase beta-sheet core" evidence="1">
    <location>
        <begin position="149"/>
        <end position="250"/>
    </location>
</feature>
<evidence type="ECO:0000259" key="1">
    <source>
        <dbReference type="Pfam" id="PF01551"/>
    </source>
</evidence>